<dbReference type="STRING" id="239498.AXK60_24155"/>
<sequence>MVAPDVLLDGRRVFTAIGPTLLPVPPGAHRIDVVENYLGSSTPVATVVNVAPGQLVDVYYAPPFTRFTSGRIGVVPQERPGQGPAVAVYTYVAVSFVVMLILMMISWVAVLSI</sequence>
<keyword evidence="1" id="KW-0812">Transmembrane</keyword>
<protein>
    <recommendedName>
        <fullName evidence="6">DUF4397 domain-containing protein</fullName>
    </recommendedName>
</protein>
<proteinExistence type="predicted"/>
<name>A0A138AP05_9ACTN</name>
<dbReference type="EMBL" id="LSRE01000002">
    <property type="protein sequence ID" value="KXP00928.1"/>
    <property type="molecule type" value="Genomic_DNA"/>
</dbReference>
<reference evidence="3" key="3">
    <citation type="submission" date="2016-02" db="EMBL/GenBank/DDBJ databases">
        <authorList>
            <person name="Teng J.L."/>
            <person name="Yang Y."/>
            <person name="Huang Y."/>
            <person name="Guo F."/>
            <person name="Wei W."/>
            <person name="Chen J.H."/>
            <person name="Wong S.Y."/>
            <person name="Lau S.K."/>
            <person name="Woo P.C."/>
        </authorList>
    </citation>
    <scope>NUCLEOTIDE SEQUENCE</scope>
    <source>
        <strain evidence="3">JCM 15929</strain>
    </source>
</reference>
<accession>A0A138AP05</accession>
<gene>
    <name evidence="3" type="ORF">AXK60_24155</name>
    <name evidence="2" type="ORF">AXK61_13065</name>
</gene>
<keyword evidence="1" id="KW-1133">Transmembrane helix</keyword>
<evidence type="ECO:0000313" key="2">
    <source>
        <dbReference type="EMBL" id="KXP00928.1"/>
    </source>
</evidence>
<dbReference type="EMBL" id="LSRF01000015">
    <property type="protein sequence ID" value="KXP12154.1"/>
    <property type="molecule type" value="Genomic_DNA"/>
</dbReference>
<organism evidence="3 4">
    <name type="scientific">Tsukamurella pseudospumae</name>
    <dbReference type="NCBI Taxonomy" id="239498"/>
    <lineage>
        <taxon>Bacteria</taxon>
        <taxon>Bacillati</taxon>
        <taxon>Actinomycetota</taxon>
        <taxon>Actinomycetes</taxon>
        <taxon>Mycobacteriales</taxon>
        <taxon>Tsukamurellaceae</taxon>
        <taxon>Tsukamurella</taxon>
    </lineage>
</organism>
<evidence type="ECO:0000313" key="3">
    <source>
        <dbReference type="EMBL" id="KXP12154.1"/>
    </source>
</evidence>
<comment type="caution">
    <text evidence="3">The sequence shown here is derived from an EMBL/GenBank/DDBJ whole genome shotgun (WGS) entry which is preliminary data.</text>
</comment>
<evidence type="ECO:0008006" key="6">
    <source>
        <dbReference type="Google" id="ProtNLM"/>
    </source>
</evidence>
<reference evidence="2 5" key="1">
    <citation type="submission" date="2016-02" db="EMBL/GenBank/DDBJ databases">
        <authorList>
            <person name="Teng J.L."/>
            <person name="Tang Y."/>
            <person name="Huang Y."/>
            <person name="Guo F."/>
            <person name="Wei W."/>
            <person name="Chen J.H."/>
            <person name="Wong S.Y."/>
            <person name="Lau S.K."/>
            <person name="Woo P.C."/>
        </authorList>
    </citation>
    <scope>NUCLEOTIDE SEQUENCE [LARGE SCALE GENOMIC DNA]</scope>
    <source>
        <strain evidence="2 5">JCM 13375</strain>
    </source>
</reference>
<evidence type="ECO:0000256" key="1">
    <source>
        <dbReference type="SAM" id="Phobius"/>
    </source>
</evidence>
<dbReference type="AlphaFoldDB" id="A0A138AP05"/>
<evidence type="ECO:0000313" key="5">
    <source>
        <dbReference type="Proteomes" id="UP000070409"/>
    </source>
</evidence>
<keyword evidence="5" id="KW-1185">Reference proteome</keyword>
<reference evidence="4" key="2">
    <citation type="submission" date="2016-02" db="EMBL/GenBank/DDBJ databases">
        <authorList>
            <person name="Wen L."/>
            <person name="He K."/>
            <person name="Yang H."/>
        </authorList>
    </citation>
    <scope>NUCLEOTIDE SEQUENCE [LARGE SCALE GENOMIC DNA]</scope>
    <source>
        <strain evidence="4">JCM 15929</strain>
    </source>
</reference>
<dbReference type="Proteomes" id="UP000070409">
    <property type="component" value="Unassembled WGS sequence"/>
</dbReference>
<keyword evidence="1" id="KW-0472">Membrane</keyword>
<feature type="transmembrane region" description="Helical" evidence="1">
    <location>
        <begin position="88"/>
        <end position="111"/>
    </location>
</feature>
<dbReference type="Proteomes" id="UP000070258">
    <property type="component" value="Unassembled WGS sequence"/>
</dbReference>
<evidence type="ECO:0000313" key="4">
    <source>
        <dbReference type="Proteomes" id="UP000070258"/>
    </source>
</evidence>